<evidence type="ECO:0000256" key="1">
    <source>
        <dbReference type="SAM" id="Phobius"/>
    </source>
</evidence>
<organism evidence="3">
    <name type="scientific">freshwater metagenome</name>
    <dbReference type="NCBI Taxonomy" id="449393"/>
    <lineage>
        <taxon>unclassified sequences</taxon>
        <taxon>metagenomes</taxon>
        <taxon>ecological metagenomes</taxon>
    </lineage>
</organism>
<keyword evidence="1" id="KW-0812">Transmembrane</keyword>
<evidence type="ECO:0000313" key="4">
    <source>
        <dbReference type="EMBL" id="CAB4818321.1"/>
    </source>
</evidence>
<dbReference type="EMBL" id="CAEZXG010000054">
    <property type="protein sequence ID" value="CAB4683864.1"/>
    <property type="molecule type" value="Genomic_DNA"/>
</dbReference>
<keyword evidence="1" id="KW-1133">Transmembrane helix</keyword>
<proteinExistence type="predicted"/>
<gene>
    <name evidence="3" type="ORF">UFOPK2359_00872</name>
    <name evidence="4" type="ORF">UFOPK3167_00115</name>
</gene>
<feature type="transmembrane region" description="Helical" evidence="1">
    <location>
        <begin position="20"/>
        <end position="39"/>
    </location>
</feature>
<feature type="transmembrane region" description="Helical" evidence="1">
    <location>
        <begin position="314"/>
        <end position="332"/>
    </location>
</feature>
<dbReference type="PANTHER" id="PTHR35342:SF5">
    <property type="entry name" value="TRICARBOXYLIC TRANSPORT PROTEIN"/>
    <property type="match status" value="1"/>
</dbReference>
<dbReference type="Pfam" id="PF01970">
    <property type="entry name" value="TctA"/>
    <property type="match status" value="1"/>
</dbReference>
<feature type="transmembrane region" description="Helical" evidence="1">
    <location>
        <begin position="46"/>
        <end position="69"/>
    </location>
</feature>
<dbReference type="EMBL" id="CAFABF010000002">
    <property type="protein sequence ID" value="CAB4818321.1"/>
    <property type="molecule type" value="Genomic_DNA"/>
</dbReference>
<feature type="domain" description="DUF112" evidence="2">
    <location>
        <begin position="20"/>
        <end position="437"/>
    </location>
</feature>
<keyword evidence="1" id="KW-0472">Membrane</keyword>
<dbReference type="PANTHER" id="PTHR35342">
    <property type="entry name" value="TRICARBOXYLIC TRANSPORT PROTEIN"/>
    <property type="match status" value="1"/>
</dbReference>
<feature type="transmembrane region" description="Helical" evidence="1">
    <location>
        <begin position="109"/>
        <end position="135"/>
    </location>
</feature>
<dbReference type="InterPro" id="IPR002823">
    <property type="entry name" value="DUF112_TM"/>
</dbReference>
<name>A0A6J6NG38_9ZZZZ</name>
<accession>A0A6J6NG38</accession>
<feature type="transmembrane region" description="Helical" evidence="1">
    <location>
        <begin position="147"/>
        <end position="164"/>
    </location>
</feature>
<feature type="transmembrane region" description="Helical" evidence="1">
    <location>
        <begin position="200"/>
        <end position="221"/>
    </location>
</feature>
<feature type="transmembrane region" description="Helical" evidence="1">
    <location>
        <begin position="385"/>
        <end position="406"/>
    </location>
</feature>
<protein>
    <submittedName>
        <fullName evidence="3">Unannotated protein</fullName>
    </submittedName>
</protein>
<evidence type="ECO:0000259" key="2">
    <source>
        <dbReference type="Pfam" id="PF01970"/>
    </source>
</evidence>
<dbReference type="AlphaFoldDB" id="A0A6J6NG38"/>
<feature type="transmembrane region" description="Helical" evidence="1">
    <location>
        <begin position="170"/>
        <end position="188"/>
    </location>
</feature>
<sequence length="511" mass="54104">MSTLNLLFHGTQAVFQPMNLLFLVLGCVLGQAIGVLPGIGSAAAIALLIPVTLNLSATASVIMLAGIFYGTNYGGTITSVLMNTPGESASVVTAIDGYQMAKKGRGGPALGIAAIGSFIGGTVGTLGLAFGAQWFSNTALKIGASEYFALMVFAVALVTVLATGSPVKALLMGILGLLIGTIGIDPDLGIPRFTFGQIKLYDGIAFIAIVIGFFGLGEILVNIERKVQDTIYTQVGSVLPNKQDLRDSAGPIARGTVIGFILGLIPGATSAIASFLSYGVEVSRAKDPSRFGKGAIEGVAGPETANNSFVNANFIPLFTLGIPGTASIAMIMSGMMSNGIVPGPFLFRDNPAFVWTVIASMLVGQVILLIFNLPMVRVWILLLKIPYSILFVLILEFTLIGAYAVAFDTFNMYVMTISGFFGYLFKKMDFPAAPFVLTLVIGPLMEKNLRKSLEISGGEFAVFYQRPLTLILLLGAALTIIWPIFKWFKIYVKNSKESPRKAKGASSSDRV</sequence>
<feature type="transmembrane region" description="Helical" evidence="1">
    <location>
        <begin position="467"/>
        <end position="485"/>
    </location>
</feature>
<evidence type="ECO:0000313" key="3">
    <source>
        <dbReference type="EMBL" id="CAB4683864.1"/>
    </source>
</evidence>
<reference evidence="3" key="1">
    <citation type="submission" date="2020-05" db="EMBL/GenBank/DDBJ databases">
        <authorList>
            <person name="Chiriac C."/>
            <person name="Salcher M."/>
            <person name="Ghai R."/>
            <person name="Kavagutti S V."/>
        </authorList>
    </citation>
    <scope>NUCLEOTIDE SEQUENCE</scope>
</reference>
<feature type="transmembrane region" description="Helical" evidence="1">
    <location>
        <begin position="352"/>
        <end position="373"/>
    </location>
</feature>